<dbReference type="PANTHER" id="PTHR27006">
    <property type="entry name" value="PROMASTIGOTE SURFACE ANTIGEN PROTEIN PSA"/>
    <property type="match status" value="1"/>
</dbReference>
<dbReference type="EMBL" id="BQKI01000018">
    <property type="protein sequence ID" value="GJN11511.1"/>
    <property type="molecule type" value="Genomic_DNA"/>
</dbReference>
<dbReference type="Proteomes" id="UP001054889">
    <property type="component" value="Unassembled WGS sequence"/>
</dbReference>
<evidence type="ECO:0000313" key="2">
    <source>
        <dbReference type="Proteomes" id="UP001054889"/>
    </source>
</evidence>
<accession>A0AAV5DMU2</accession>
<dbReference type="AlphaFoldDB" id="A0AAV5DMU2"/>
<dbReference type="PANTHER" id="PTHR27006:SF634">
    <property type="entry name" value="RECEPTOR-LIKE SERINE_THREONINE-PROTEIN KINASE"/>
    <property type="match status" value="1"/>
</dbReference>
<comment type="caution">
    <text evidence="1">The sequence shown here is derived from an EMBL/GenBank/DDBJ whole genome shotgun (WGS) entry which is preliminary data.</text>
</comment>
<dbReference type="SUPFAM" id="SSF56112">
    <property type="entry name" value="Protein kinase-like (PK-like)"/>
    <property type="match status" value="1"/>
</dbReference>
<organism evidence="1 2">
    <name type="scientific">Eleusine coracana subsp. coracana</name>
    <dbReference type="NCBI Taxonomy" id="191504"/>
    <lineage>
        <taxon>Eukaryota</taxon>
        <taxon>Viridiplantae</taxon>
        <taxon>Streptophyta</taxon>
        <taxon>Embryophyta</taxon>
        <taxon>Tracheophyta</taxon>
        <taxon>Spermatophyta</taxon>
        <taxon>Magnoliopsida</taxon>
        <taxon>Liliopsida</taxon>
        <taxon>Poales</taxon>
        <taxon>Poaceae</taxon>
        <taxon>PACMAD clade</taxon>
        <taxon>Chloridoideae</taxon>
        <taxon>Cynodonteae</taxon>
        <taxon>Eleusininae</taxon>
        <taxon>Eleusine</taxon>
    </lineage>
</organism>
<evidence type="ECO:0000313" key="1">
    <source>
        <dbReference type="EMBL" id="GJN11511.1"/>
    </source>
</evidence>
<dbReference type="InterPro" id="IPR011009">
    <property type="entry name" value="Kinase-like_dom_sf"/>
</dbReference>
<name>A0AAV5DMU2_ELECO</name>
<sequence length="105" mass="12093">MLLLEIVTRRSNCISDDHSVMNLLRDVWDHWTRGSILQMLDQSLDRYSQSQALRCIHIGLLCVQVDPFDRPDMSAVVFMLVRDRMELQPSKEPVLFFTGGTPSTV</sequence>
<proteinExistence type="predicted"/>
<reference evidence="1" key="2">
    <citation type="submission" date="2021-12" db="EMBL/GenBank/DDBJ databases">
        <title>Resequencing data analysis of finger millet.</title>
        <authorList>
            <person name="Hatakeyama M."/>
            <person name="Aluri S."/>
            <person name="Balachadran M.T."/>
            <person name="Sivarajan S.R."/>
            <person name="Poveda L."/>
            <person name="Shimizu-Inatsugi R."/>
            <person name="Schlapbach R."/>
            <person name="Sreeman S.M."/>
            <person name="Shimizu K.K."/>
        </authorList>
    </citation>
    <scope>NUCLEOTIDE SEQUENCE</scope>
</reference>
<protein>
    <submittedName>
        <fullName evidence="1">Uncharacterized protein</fullName>
    </submittedName>
</protein>
<reference evidence="1" key="1">
    <citation type="journal article" date="2018" name="DNA Res.">
        <title>Multiple hybrid de novo genome assembly of finger millet, an orphan allotetraploid crop.</title>
        <authorList>
            <person name="Hatakeyama M."/>
            <person name="Aluri S."/>
            <person name="Balachadran M.T."/>
            <person name="Sivarajan S.R."/>
            <person name="Patrignani A."/>
            <person name="Gruter S."/>
            <person name="Poveda L."/>
            <person name="Shimizu-Inatsugi R."/>
            <person name="Baeten J."/>
            <person name="Francoijs K.J."/>
            <person name="Nataraja K.N."/>
            <person name="Reddy Y.A.N."/>
            <person name="Phadnis S."/>
            <person name="Ravikumar R.L."/>
            <person name="Schlapbach R."/>
            <person name="Sreeman S.M."/>
            <person name="Shimizu K.K."/>
        </authorList>
    </citation>
    <scope>NUCLEOTIDE SEQUENCE</scope>
</reference>
<keyword evidence="2" id="KW-1185">Reference proteome</keyword>
<dbReference type="Gene3D" id="1.10.510.10">
    <property type="entry name" value="Transferase(Phosphotransferase) domain 1"/>
    <property type="match status" value="1"/>
</dbReference>
<gene>
    <name evidence="1" type="primary">ga29710</name>
    <name evidence="1" type="ORF">PR202_ga29710</name>
</gene>